<name>A0ABU1J7W1_9MICC</name>
<protein>
    <submittedName>
        <fullName evidence="1">Uncharacterized protein</fullName>
    </submittedName>
</protein>
<dbReference type="RefSeq" id="WP_309795785.1">
    <property type="nucleotide sequence ID" value="NZ_BAAAHY010000006.1"/>
</dbReference>
<keyword evidence="2" id="KW-1185">Reference proteome</keyword>
<dbReference type="EMBL" id="JAVDQF010000001">
    <property type="protein sequence ID" value="MDR6268244.1"/>
    <property type="molecule type" value="Genomic_DNA"/>
</dbReference>
<evidence type="ECO:0000313" key="1">
    <source>
        <dbReference type="EMBL" id="MDR6268244.1"/>
    </source>
</evidence>
<comment type="caution">
    <text evidence="1">The sequence shown here is derived from an EMBL/GenBank/DDBJ whole genome shotgun (WGS) entry which is preliminary data.</text>
</comment>
<proteinExistence type="predicted"/>
<gene>
    <name evidence="1" type="ORF">JOE69_000482</name>
</gene>
<accession>A0ABU1J7W1</accession>
<dbReference type="Proteomes" id="UP001185069">
    <property type="component" value="Unassembled WGS sequence"/>
</dbReference>
<reference evidence="1 2" key="1">
    <citation type="submission" date="2023-07" db="EMBL/GenBank/DDBJ databases">
        <title>Sequencing the genomes of 1000 actinobacteria strains.</title>
        <authorList>
            <person name="Klenk H.-P."/>
        </authorList>
    </citation>
    <scope>NUCLEOTIDE SEQUENCE [LARGE SCALE GENOMIC DNA]</scope>
    <source>
        <strain evidence="1 2">DSM 14555</strain>
    </source>
</reference>
<evidence type="ECO:0000313" key="2">
    <source>
        <dbReference type="Proteomes" id="UP001185069"/>
    </source>
</evidence>
<organism evidence="1 2">
    <name type="scientific">Arthrobacter russicus</name>
    <dbReference type="NCBI Taxonomy" id="172040"/>
    <lineage>
        <taxon>Bacteria</taxon>
        <taxon>Bacillati</taxon>
        <taxon>Actinomycetota</taxon>
        <taxon>Actinomycetes</taxon>
        <taxon>Micrococcales</taxon>
        <taxon>Micrococcaceae</taxon>
        <taxon>Arthrobacter</taxon>
    </lineage>
</organism>
<sequence>MYVFAVSQSVVCPTVSLLSLSISRVLVEGCGKLVEVVVLGPGGLVANDVKAPLGTAGGDVDEVDRGRRLYNTVARSSRNVPLFTLNPVDAEDPLPDGAPASTQWRRFKTAYVPTRATWASWPIAPFTLPCSRSGRAC</sequence>